<dbReference type="PROSITE" id="PS50902">
    <property type="entry name" value="FLAVODOXIN_LIKE"/>
    <property type="match status" value="1"/>
</dbReference>
<evidence type="ECO:0000313" key="3">
    <source>
        <dbReference type="Proteomes" id="UP000321103"/>
    </source>
</evidence>
<dbReference type="PANTHER" id="PTHR38030">
    <property type="entry name" value="PROTOPORPHYRINOGEN IX DEHYDROGENASE [MENAQUINONE]"/>
    <property type="match status" value="1"/>
</dbReference>
<dbReference type="GO" id="GO:0006783">
    <property type="term" value="P:heme biosynthetic process"/>
    <property type="evidence" value="ECO:0007669"/>
    <property type="project" value="TreeGrafter"/>
</dbReference>
<keyword evidence="3" id="KW-1185">Reference proteome</keyword>
<dbReference type="Gene3D" id="3.40.50.360">
    <property type="match status" value="1"/>
</dbReference>
<organism evidence="2 3">
    <name type="scientific">Kocuria turfanensis</name>
    <dbReference type="NCBI Taxonomy" id="388357"/>
    <lineage>
        <taxon>Bacteria</taxon>
        <taxon>Bacillati</taxon>
        <taxon>Actinomycetota</taxon>
        <taxon>Actinomycetes</taxon>
        <taxon>Micrococcales</taxon>
        <taxon>Micrococcaceae</taxon>
        <taxon>Kocuria</taxon>
    </lineage>
</organism>
<dbReference type="Pfam" id="PF12724">
    <property type="entry name" value="Flavodoxin_5"/>
    <property type="match status" value="1"/>
</dbReference>
<sequence length="176" mass="19187">MRILVGYASWQGSTAEVARRVATTLEHAGATVELAPVGEVGDLTGYDAVVLGSAVHNQSWMPEAADFVHRHTAVLSQRPVWLFSVGMSDGLPRPLRRMARTAQDQRIAAALREDVHPRGHRVFSGVCRPEQLPRWVGVAFRAVGGHFGDYRDWPAIEAWAGQIAQELDARSVPGSA</sequence>
<dbReference type="RefSeq" id="WP_062735536.1">
    <property type="nucleotide sequence ID" value="NZ_BJZS01000101.1"/>
</dbReference>
<dbReference type="InterPro" id="IPR026816">
    <property type="entry name" value="Flavodoxin_dom"/>
</dbReference>
<dbReference type="STRING" id="388357.GCA_001580365_01878"/>
<dbReference type="InterPro" id="IPR052200">
    <property type="entry name" value="Protoporphyrinogen_IX_DH"/>
</dbReference>
<protein>
    <submittedName>
        <fullName evidence="2">Flavodoxin</fullName>
    </submittedName>
</protein>
<reference evidence="2 3" key="1">
    <citation type="submission" date="2019-07" db="EMBL/GenBank/DDBJ databases">
        <title>Whole genome shotgun sequence of Kocuria turfanensis NBRC 107627.</title>
        <authorList>
            <person name="Hosoyama A."/>
            <person name="Uohara A."/>
            <person name="Ohji S."/>
            <person name="Ichikawa N."/>
        </authorList>
    </citation>
    <scope>NUCLEOTIDE SEQUENCE [LARGE SCALE GENOMIC DNA]</scope>
    <source>
        <strain evidence="2 3">NBRC 107627</strain>
    </source>
</reference>
<dbReference type="GO" id="GO:0070819">
    <property type="term" value="F:menaquinone-dependent protoporphyrinogen oxidase activity"/>
    <property type="evidence" value="ECO:0007669"/>
    <property type="project" value="TreeGrafter"/>
</dbReference>
<gene>
    <name evidence="2" type="primary">hemG_2</name>
    <name evidence="2" type="ORF">KTU01_30640</name>
</gene>
<feature type="domain" description="Flavodoxin-like" evidence="1">
    <location>
        <begin position="3"/>
        <end position="164"/>
    </location>
</feature>
<dbReference type="EMBL" id="BJZS01000101">
    <property type="protein sequence ID" value="GEO96941.1"/>
    <property type="molecule type" value="Genomic_DNA"/>
</dbReference>
<dbReference type="GO" id="GO:0010181">
    <property type="term" value="F:FMN binding"/>
    <property type="evidence" value="ECO:0007669"/>
    <property type="project" value="InterPro"/>
</dbReference>
<dbReference type="Proteomes" id="UP000321103">
    <property type="component" value="Unassembled WGS sequence"/>
</dbReference>
<proteinExistence type="predicted"/>
<evidence type="ECO:0000259" key="1">
    <source>
        <dbReference type="PROSITE" id="PS50902"/>
    </source>
</evidence>
<name>A0A512IGX5_9MICC</name>
<comment type="caution">
    <text evidence="2">The sequence shown here is derived from an EMBL/GenBank/DDBJ whole genome shotgun (WGS) entry which is preliminary data.</text>
</comment>
<dbReference type="InterPro" id="IPR029039">
    <property type="entry name" value="Flavoprotein-like_sf"/>
</dbReference>
<accession>A0A512IGX5</accession>
<dbReference type="SUPFAM" id="SSF52218">
    <property type="entry name" value="Flavoproteins"/>
    <property type="match status" value="1"/>
</dbReference>
<dbReference type="InterPro" id="IPR008254">
    <property type="entry name" value="Flavodoxin/NO_synth"/>
</dbReference>
<evidence type="ECO:0000313" key="2">
    <source>
        <dbReference type="EMBL" id="GEO96941.1"/>
    </source>
</evidence>
<dbReference type="PANTHER" id="PTHR38030:SF2">
    <property type="entry name" value="PROTOPORPHYRINOGEN IX DEHYDROGENASE [QUINONE]"/>
    <property type="match status" value="1"/>
</dbReference>
<dbReference type="AlphaFoldDB" id="A0A512IGX5"/>